<evidence type="ECO:0000259" key="1">
    <source>
        <dbReference type="Pfam" id="PF05299"/>
    </source>
</evidence>
<dbReference type="EMBL" id="VLNR01000125">
    <property type="protein sequence ID" value="TSE03122.1"/>
    <property type="molecule type" value="Genomic_DNA"/>
</dbReference>
<dbReference type="Gene3D" id="2.60.40.3650">
    <property type="match status" value="1"/>
</dbReference>
<dbReference type="Pfam" id="PF17899">
    <property type="entry name" value="Peptidase_M61_N"/>
    <property type="match status" value="1"/>
</dbReference>
<dbReference type="AlphaFoldDB" id="A0A554VAG7"/>
<organism evidence="3 4">
    <name type="scientific">Aquimarina algiphila</name>
    <dbReference type="NCBI Taxonomy" id="2047982"/>
    <lineage>
        <taxon>Bacteria</taxon>
        <taxon>Pseudomonadati</taxon>
        <taxon>Bacteroidota</taxon>
        <taxon>Flavobacteriia</taxon>
        <taxon>Flavobacteriales</taxon>
        <taxon>Flavobacteriaceae</taxon>
        <taxon>Aquimarina</taxon>
    </lineage>
</organism>
<accession>A0A554VAG7</accession>
<dbReference type="InterPro" id="IPR040756">
    <property type="entry name" value="Peptidase_M61_N"/>
</dbReference>
<dbReference type="Pfam" id="PF05299">
    <property type="entry name" value="Peptidase_M61"/>
    <property type="match status" value="1"/>
</dbReference>
<sequence>MQRTIEKITTLVFAFAIFNLSSGCKTTEQPIAQINTLPIIASIDLINVVDDKVKVEIKVNNLDADTLSYYLPKIVPGTYQNNSYGKYVEDFKAYDALGNPIYTQKFGDNRWKINNASKLSKITYWVNDTFDSETTHDVFSPTGSNILKDKNFILNLYAFIGYFDGMKENKYNLFIKHPESLKASTSLEKNIIKNAEANPASDKIDFFSFDRYAEVADHPIMYSNAENTVTFTVNGINVLLSVYSNNSTHKAERLMPQIERVIRAQKNFLGNINSTQKYSILLYLSSSKSNDARGFGALEHNTSTVVVLPESLSYDRLNKSLTDVVSHEFFHIVTPLTIHSKEIRDFDYNTPKMSKHLWLYEGTTEYFSILFQISQGLISKEDFFERIYEKIEASKAFDNTMSFTTMSKNILKDPYRKNYRNVYEKGALISMCIDIIMREKSNGSYGILDLIKNLSTTYGIDVPFDDDELIKTIEKVSYPEISAFLQQHVVGNTPIDYEFYLKKAGVKYGIRNIPSSYFIFEQQPFVTGLEATKEVIFTSDTPFNSFLKGLGVTQGDVLLSINKKKYKLKNIYDLFGDSNKWKIGDQITFKIKRNEEVIILKSKVIEPTVEKIIIELNPNASEQQKIVLKKWIND</sequence>
<dbReference type="OrthoDB" id="9778516at2"/>
<reference evidence="3 4" key="1">
    <citation type="submission" date="2019-07" db="EMBL/GenBank/DDBJ databases">
        <title>The draft genome sequence of Aquimarina algiphila M91.</title>
        <authorList>
            <person name="Meng X."/>
        </authorList>
    </citation>
    <scope>NUCLEOTIDE SEQUENCE [LARGE SCALE GENOMIC DNA]</scope>
    <source>
        <strain evidence="3 4">M91</strain>
    </source>
</reference>
<dbReference type="PROSITE" id="PS51257">
    <property type="entry name" value="PROKAR_LIPOPROTEIN"/>
    <property type="match status" value="1"/>
</dbReference>
<feature type="domain" description="Peptidase M61 N-terminal" evidence="2">
    <location>
        <begin position="42"/>
        <end position="224"/>
    </location>
</feature>
<evidence type="ECO:0000259" key="2">
    <source>
        <dbReference type="Pfam" id="PF17899"/>
    </source>
</evidence>
<keyword evidence="4" id="KW-1185">Reference proteome</keyword>
<evidence type="ECO:0000313" key="3">
    <source>
        <dbReference type="EMBL" id="TSE03122.1"/>
    </source>
</evidence>
<dbReference type="InterPro" id="IPR027268">
    <property type="entry name" value="Peptidase_M4/M1_CTD_sf"/>
</dbReference>
<dbReference type="Proteomes" id="UP000318833">
    <property type="component" value="Unassembled WGS sequence"/>
</dbReference>
<proteinExistence type="predicted"/>
<dbReference type="InterPro" id="IPR007963">
    <property type="entry name" value="Peptidase_M61_catalytic"/>
</dbReference>
<dbReference type="Gene3D" id="1.10.390.10">
    <property type="entry name" value="Neutral Protease Domain 2"/>
    <property type="match status" value="1"/>
</dbReference>
<gene>
    <name evidence="3" type="ORF">FOF46_29925</name>
</gene>
<protein>
    <submittedName>
        <fullName evidence="3">Peptidase M61</fullName>
    </submittedName>
</protein>
<comment type="caution">
    <text evidence="3">The sequence shown here is derived from an EMBL/GenBank/DDBJ whole genome shotgun (WGS) entry which is preliminary data.</text>
</comment>
<dbReference type="SUPFAM" id="SSF55486">
    <property type="entry name" value="Metalloproteases ('zincins'), catalytic domain"/>
    <property type="match status" value="1"/>
</dbReference>
<dbReference type="RefSeq" id="WP_143919104.1">
    <property type="nucleotide sequence ID" value="NZ_CANMIK010000088.1"/>
</dbReference>
<evidence type="ECO:0000313" key="4">
    <source>
        <dbReference type="Proteomes" id="UP000318833"/>
    </source>
</evidence>
<name>A0A554VAG7_9FLAO</name>
<feature type="domain" description="Peptidase M61 catalytic" evidence="1">
    <location>
        <begin position="322"/>
        <end position="429"/>
    </location>
</feature>